<dbReference type="Pfam" id="PF13561">
    <property type="entry name" value="adh_short_C2"/>
    <property type="match status" value="1"/>
</dbReference>
<dbReference type="PROSITE" id="PS00061">
    <property type="entry name" value="ADH_SHORT"/>
    <property type="match status" value="1"/>
</dbReference>
<dbReference type="AlphaFoldDB" id="A0A4Y6PPM6"/>
<organism evidence="3 4">
    <name type="scientific">Persicimonas caeni</name>
    <dbReference type="NCBI Taxonomy" id="2292766"/>
    <lineage>
        <taxon>Bacteria</taxon>
        <taxon>Deltaproteobacteria</taxon>
        <taxon>Bradymonadales</taxon>
        <taxon>Bradymonadaceae</taxon>
        <taxon>Persicimonas</taxon>
    </lineage>
</organism>
<dbReference type="FunFam" id="3.40.50.720:FF:000338">
    <property type="entry name" value="3-oxoacyl-ACP reductase FabG"/>
    <property type="match status" value="1"/>
</dbReference>
<dbReference type="PANTHER" id="PTHR42760:SF78">
    <property type="entry name" value="3-OXOACYL-[ACYL-CARRIER-PROTEIN] REDUCTASE [NADH]"/>
    <property type="match status" value="1"/>
</dbReference>
<feature type="domain" description="Ketoreductase" evidence="2">
    <location>
        <begin position="236"/>
        <end position="412"/>
    </location>
</feature>
<dbReference type="SMART" id="SM00822">
    <property type="entry name" value="PKS_KR"/>
    <property type="match status" value="1"/>
</dbReference>
<name>A0A4Y6PPM6_PERCE</name>
<dbReference type="Proteomes" id="UP000315995">
    <property type="component" value="Chromosome"/>
</dbReference>
<dbReference type="Gene3D" id="3.40.50.720">
    <property type="entry name" value="NAD(P)-binding Rossmann-like Domain"/>
    <property type="match status" value="2"/>
</dbReference>
<dbReference type="PRINTS" id="PR00081">
    <property type="entry name" value="GDHRDH"/>
</dbReference>
<dbReference type="InterPro" id="IPR020904">
    <property type="entry name" value="Sc_DH/Rdtase_CS"/>
</dbReference>
<keyword evidence="4" id="KW-1185">Reference proteome</keyword>
<dbReference type="EMBL" id="CP041186">
    <property type="protein sequence ID" value="QDG50220.1"/>
    <property type="molecule type" value="Genomic_DNA"/>
</dbReference>
<sequence>MTDFLLELSKNPNARNIIKTLGLPIPMPQDLARNAMPREERPLANRDVAVWTSSDSTLAPVLAKTLAEAGANPHVPDDAGVREVFEGPGEAYGRPATTLDEGDARLDGFVFDATTLDSPASLRALYDFFHPQIGRLARNARIVVLGRPHEAQKTPEAAAAQGALEGFMRSLAKEIGKKGATANLLYVEEGADEAVAGPLRFFLSARSTYVDGQSLDVTKTAGAVPEANWLRPLDGKVAMVTGAARGIGRATAELLAGEGAKVVCLDLPKDDGPTAKLAREIDGGVLLQDVSADDAPARIAEQLQEEYGGVDIVVHNAGITRDKTIKRMKSDWWDSAVDINLAAVARITGKLIDDNVLHDGGRLICLSSIAGVAGNMGQTNYAASKAGIIGIVEHWSKALADRGITANAIAPGFIETRLTDAMPVAIREAARRLNNLSQGGRPVDVGQAITFLATPQAQGVTGQVLRVCGGALVGR</sequence>
<evidence type="ECO:0000259" key="2">
    <source>
        <dbReference type="SMART" id="SM00822"/>
    </source>
</evidence>
<dbReference type="SUPFAM" id="SSF51735">
    <property type="entry name" value="NAD(P)-binding Rossmann-fold domains"/>
    <property type="match status" value="2"/>
</dbReference>
<evidence type="ECO:0000313" key="3">
    <source>
        <dbReference type="EMBL" id="QDG50220.1"/>
    </source>
</evidence>
<proteinExistence type="inferred from homology"/>
<comment type="similarity">
    <text evidence="1">Belongs to the short-chain dehydrogenases/reductases (SDR) family.</text>
</comment>
<accession>A0A4Y6PPM6</accession>
<dbReference type="NCBIfam" id="NF006110">
    <property type="entry name" value="PRK08261.1"/>
    <property type="match status" value="1"/>
</dbReference>
<accession>A0A5B8Y1E9</accession>
<protein>
    <submittedName>
        <fullName evidence="3">3-oxoacyl-ACP reductase</fullName>
    </submittedName>
</protein>
<dbReference type="InterPro" id="IPR002347">
    <property type="entry name" value="SDR_fam"/>
</dbReference>
<dbReference type="InterPro" id="IPR057326">
    <property type="entry name" value="KR_dom"/>
</dbReference>
<evidence type="ECO:0000256" key="1">
    <source>
        <dbReference type="ARBA" id="ARBA00006484"/>
    </source>
</evidence>
<dbReference type="PANTHER" id="PTHR42760">
    <property type="entry name" value="SHORT-CHAIN DEHYDROGENASES/REDUCTASES FAMILY MEMBER"/>
    <property type="match status" value="1"/>
</dbReference>
<evidence type="ECO:0000313" key="4">
    <source>
        <dbReference type="Proteomes" id="UP000315995"/>
    </source>
</evidence>
<dbReference type="GO" id="GO:0016616">
    <property type="term" value="F:oxidoreductase activity, acting on the CH-OH group of donors, NAD or NADP as acceptor"/>
    <property type="evidence" value="ECO:0007669"/>
    <property type="project" value="TreeGrafter"/>
</dbReference>
<dbReference type="InterPro" id="IPR036291">
    <property type="entry name" value="NAD(P)-bd_dom_sf"/>
</dbReference>
<reference evidence="3 4" key="1">
    <citation type="submission" date="2019-06" db="EMBL/GenBank/DDBJ databases">
        <title>Persicimonas caeni gen. nov., sp. nov., a predatory bacterium isolated from solar saltern.</title>
        <authorList>
            <person name="Wang S."/>
        </authorList>
    </citation>
    <scope>NUCLEOTIDE SEQUENCE [LARGE SCALE GENOMIC DNA]</scope>
    <source>
        <strain evidence="3 4">YN101</strain>
    </source>
</reference>
<dbReference type="PRINTS" id="PR00080">
    <property type="entry name" value="SDRFAMILY"/>
</dbReference>
<dbReference type="RefSeq" id="WP_141196716.1">
    <property type="nucleotide sequence ID" value="NZ_CP041186.1"/>
</dbReference>
<dbReference type="OrthoDB" id="9802564at2"/>
<gene>
    <name evidence="3" type="ORF">FIV42_05595</name>
</gene>